<dbReference type="InterPro" id="IPR019027">
    <property type="entry name" value="Pilus_biogenesis_CpaD-related"/>
</dbReference>
<keyword evidence="2" id="KW-1185">Reference proteome</keyword>
<gene>
    <name evidence="1" type="ORF">DFP80_105178</name>
</gene>
<dbReference type="Pfam" id="PF09476">
    <property type="entry name" value="Pilus_CpaD"/>
    <property type="match status" value="1"/>
</dbReference>
<dbReference type="EMBL" id="QNSE01000005">
    <property type="protein sequence ID" value="RBP83858.1"/>
    <property type="molecule type" value="Genomic_DNA"/>
</dbReference>
<proteinExistence type="predicted"/>
<dbReference type="Proteomes" id="UP000252792">
    <property type="component" value="Unassembled WGS sequence"/>
</dbReference>
<reference evidence="1 2" key="1">
    <citation type="submission" date="2018-06" db="EMBL/GenBank/DDBJ databases">
        <title>Genomic Encyclopedia of Type Strains, Phase III (KMG-III): the genomes of soil and plant-associated and newly described type strains.</title>
        <authorList>
            <person name="Whitman W."/>
        </authorList>
    </citation>
    <scope>NUCLEOTIDE SEQUENCE [LARGE SCALE GENOMIC DNA]</scope>
    <source>
        <strain evidence="1 2">CECT 7377</strain>
    </source>
</reference>
<protein>
    <submittedName>
        <fullName evidence="1">Pilus assembly protein CpaD</fullName>
    </submittedName>
</protein>
<organism evidence="1 2">
    <name type="scientific">Marinomonas rhizomae</name>
    <dbReference type="NCBI Taxonomy" id="491948"/>
    <lineage>
        <taxon>Bacteria</taxon>
        <taxon>Pseudomonadati</taxon>
        <taxon>Pseudomonadota</taxon>
        <taxon>Gammaproteobacteria</taxon>
        <taxon>Oceanospirillales</taxon>
        <taxon>Oceanospirillaceae</taxon>
        <taxon>Marinomonas</taxon>
    </lineage>
</organism>
<dbReference type="RefSeq" id="WP_113916214.1">
    <property type="nucleotide sequence ID" value="NZ_QNSE01000005.1"/>
</dbReference>
<dbReference type="PROSITE" id="PS51257">
    <property type="entry name" value="PROKAR_LIPOPROTEIN"/>
    <property type="match status" value="1"/>
</dbReference>
<evidence type="ECO:0000313" key="2">
    <source>
        <dbReference type="Proteomes" id="UP000252792"/>
    </source>
</evidence>
<accession>A0A366JD59</accession>
<sequence length="224" mass="24732">MRIFSISIVFLLFLSGCDHTVHRLRNGSSEAEKGTPAFVVKPTVSSISLQLQENGSLKKSALDGVNALLRNQGRLSSQVIRLQPYTDKGNVFASHLKDSLLSLGVQESKLKILPIQYQATTTEPDLENDKQDKWDLSLTSEAMVVVTKDCSIEDSQAWSVHSYESIGTLGCANRANIAQMVSDPRDLIRGRILDDADGVHAVEAMTRYHESDVTPLLDIDFNED</sequence>
<evidence type="ECO:0000313" key="1">
    <source>
        <dbReference type="EMBL" id="RBP83858.1"/>
    </source>
</evidence>
<dbReference type="OrthoDB" id="9802674at2"/>
<dbReference type="AlphaFoldDB" id="A0A366JD59"/>
<name>A0A366JD59_9GAMM</name>
<comment type="caution">
    <text evidence="1">The sequence shown here is derived from an EMBL/GenBank/DDBJ whole genome shotgun (WGS) entry which is preliminary data.</text>
</comment>